<dbReference type="EMBL" id="CAJVQC010002374">
    <property type="protein sequence ID" value="CAG8510464.1"/>
    <property type="molecule type" value="Genomic_DNA"/>
</dbReference>
<protein>
    <submittedName>
        <fullName evidence="1">35972_t:CDS:1</fullName>
    </submittedName>
</protein>
<accession>A0ACA9L4F7</accession>
<name>A0ACA9L4F7_9GLOM</name>
<gene>
    <name evidence="1" type="ORF">RPERSI_LOCUS2234</name>
</gene>
<evidence type="ECO:0000313" key="1">
    <source>
        <dbReference type="EMBL" id="CAG8510464.1"/>
    </source>
</evidence>
<proteinExistence type="predicted"/>
<dbReference type="Proteomes" id="UP000789920">
    <property type="component" value="Unassembled WGS sequence"/>
</dbReference>
<reference evidence="1" key="1">
    <citation type="submission" date="2021-06" db="EMBL/GenBank/DDBJ databases">
        <authorList>
            <person name="Kallberg Y."/>
            <person name="Tangrot J."/>
            <person name="Rosling A."/>
        </authorList>
    </citation>
    <scope>NUCLEOTIDE SEQUENCE</scope>
    <source>
        <strain evidence="1">MA461A</strain>
    </source>
</reference>
<sequence>MILKDHFVNVFFNRKSILDFDPYKVFLKVSSIDTFFRERFLFFLQKAFEASEWKKEGYLVILNEDDQEEDVDMNFWTVFLRWVKYQGDYVKFAEIGPNKYFTRDIHIFFLEVRDRMYTNISDNMNMIKKCKLSGGNKVCNLKGGWYENIRDTMYRMIKRISTGGTTGGMDGSCDLRGGCFYEFKMCLWDLEGIYEDESDTCTYFKELHRLLDEMNSCEQIIKMIDETLNSYSYYRFNVRWKEMKN</sequence>
<organism evidence="1 2">
    <name type="scientific">Racocetra persica</name>
    <dbReference type="NCBI Taxonomy" id="160502"/>
    <lineage>
        <taxon>Eukaryota</taxon>
        <taxon>Fungi</taxon>
        <taxon>Fungi incertae sedis</taxon>
        <taxon>Mucoromycota</taxon>
        <taxon>Glomeromycotina</taxon>
        <taxon>Glomeromycetes</taxon>
        <taxon>Diversisporales</taxon>
        <taxon>Gigasporaceae</taxon>
        <taxon>Racocetra</taxon>
    </lineage>
</organism>
<comment type="caution">
    <text evidence="1">The sequence shown here is derived from an EMBL/GenBank/DDBJ whole genome shotgun (WGS) entry which is preliminary data.</text>
</comment>
<keyword evidence="2" id="KW-1185">Reference proteome</keyword>
<evidence type="ECO:0000313" key="2">
    <source>
        <dbReference type="Proteomes" id="UP000789920"/>
    </source>
</evidence>